<dbReference type="Pfam" id="PF00158">
    <property type="entry name" value="Sigma54_activat"/>
    <property type="match status" value="1"/>
</dbReference>
<sequence length="554" mass="61278">MGAFLMEKDAAALITELTGHLFSSLDMETALHRTFACLARYFPLDLIHLLTLDLTCDTLRYLAEATENRGILLDEKVQVSQRAMADIRRRVDAPIWRMNRSESPLLEEVYQRFRSHVAGPEIRKGNNYSVLVLGFGMGGELIGAFGMVARGKNSYSEGHEVLLGEIRKPLLSGLMNLFRHRDVVCHNERLAVEKQQLQDRLGYPGGMVGHSPALQAVQAMIRQVASLRVPVLLFGETGTGKEVAASAIHRASGRADGPMIRVNCGAIAETLLDSELFGHEKGAFTGAVERKRGYFEQADGGTLFLDEIGELPLAAQVKLLRVLQDLEFFRVGGQRPIAVDTRVIAATHRDLYAMVEAGRFREDLWFRLNVFPIRIPPLRERLQDMEALALHFIRKKSREMNFDPPPELSAENLKTLLRYAWPGNIRELENIIERALILGRGRVLSFSHLGGEASKILGRPEGEGHDNTAHGAISGAGKGFSTLEEAMGRHILSALEACGGRIDGPKGAARLLAIHPSTLRSRMKKMGIVLEKRAEREVPVALPYPFCQDDGAGC</sequence>
<dbReference type="InterPro" id="IPR003593">
    <property type="entry name" value="AAA+_ATPase"/>
</dbReference>
<evidence type="ECO:0000313" key="8">
    <source>
        <dbReference type="Proteomes" id="UP001209681"/>
    </source>
</evidence>
<dbReference type="Gene3D" id="3.40.50.300">
    <property type="entry name" value="P-loop containing nucleotide triphosphate hydrolases"/>
    <property type="match status" value="1"/>
</dbReference>
<dbReference type="InterPro" id="IPR025944">
    <property type="entry name" value="Sigma_54_int_dom_CS"/>
</dbReference>
<keyword evidence="5" id="KW-0804">Transcription</keyword>
<feature type="domain" description="Sigma-54 factor interaction" evidence="6">
    <location>
        <begin position="207"/>
        <end position="437"/>
    </location>
</feature>
<keyword evidence="3" id="KW-0805">Transcription regulation</keyword>
<dbReference type="Gene3D" id="1.10.8.60">
    <property type="match status" value="1"/>
</dbReference>
<organism evidence="7 8">
    <name type="scientific">Desulfobotulus pelophilus</name>
    <dbReference type="NCBI Taxonomy" id="2823377"/>
    <lineage>
        <taxon>Bacteria</taxon>
        <taxon>Pseudomonadati</taxon>
        <taxon>Thermodesulfobacteriota</taxon>
        <taxon>Desulfobacteria</taxon>
        <taxon>Desulfobacterales</taxon>
        <taxon>Desulfobacteraceae</taxon>
        <taxon>Desulfobotulus</taxon>
    </lineage>
</organism>
<dbReference type="InterPro" id="IPR058031">
    <property type="entry name" value="AAA_lid_NorR"/>
</dbReference>
<evidence type="ECO:0000256" key="5">
    <source>
        <dbReference type="ARBA" id="ARBA00023163"/>
    </source>
</evidence>
<dbReference type="PANTHER" id="PTHR32071:SF117">
    <property type="entry name" value="PTS-DEPENDENT DIHYDROXYACETONE KINASE OPERON REGULATORY PROTEIN-RELATED"/>
    <property type="match status" value="1"/>
</dbReference>
<dbReference type="Gene3D" id="1.10.10.60">
    <property type="entry name" value="Homeodomain-like"/>
    <property type="match status" value="1"/>
</dbReference>
<dbReference type="SMART" id="SM00382">
    <property type="entry name" value="AAA"/>
    <property type="match status" value="1"/>
</dbReference>
<keyword evidence="4" id="KW-0238">DNA-binding</keyword>
<dbReference type="Pfam" id="PF25601">
    <property type="entry name" value="AAA_lid_14"/>
    <property type="match status" value="1"/>
</dbReference>
<dbReference type="PROSITE" id="PS00676">
    <property type="entry name" value="SIGMA54_INTERACT_2"/>
    <property type="match status" value="1"/>
</dbReference>
<dbReference type="CDD" id="cd00009">
    <property type="entry name" value="AAA"/>
    <property type="match status" value="1"/>
</dbReference>
<dbReference type="Proteomes" id="UP001209681">
    <property type="component" value="Unassembled WGS sequence"/>
</dbReference>
<accession>A0ABT3N9U9</accession>
<dbReference type="InterPro" id="IPR002078">
    <property type="entry name" value="Sigma_54_int"/>
</dbReference>
<dbReference type="PROSITE" id="PS00688">
    <property type="entry name" value="SIGMA54_INTERACT_3"/>
    <property type="match status" value="1"/>
</dbReference>
<evidence type="ECO:0000259" key="6">
    <source>
        <dbReference type="PROSITE" id="PS50045"/>
    </source>
</evidence>
<evidence type="ECO:0000313" key="7">
    <source>
        <dbReference type="EMBL" id="MCW7754236.1"/>
    </source>
</evidence>
<keyword evidence="1" id="KW-0547">Nucleotide-binding</keyword>
<keyword evidence="2" id="KW-0067">ATP-binding</keyword>
<dbReference type="PROSITE" id="PS50045">
    <property type="entry name" value="SIGMA54_INTERACT_4"/>
    <property type="match status" value="1"/>
</dbReference>
<keyword evidence="8" id="KW-1185">Reference proteome</keyword>
<proteinExistence type="predicted"/>
<dbReference type="RefSeq" id="WP_265425156.1">
    <property type="nucleotide sequence ID" value="NZ_JAPFPW010000010.1"/>
</dbReference>
<evidence type="ECO:0000256" key="4">
    <source>
        <dbReference type="ARBA" id="ARBA00023125"/>
    </source>
</evidence>
<gene>
    <name evidence="7" type="ORF">OOT00_09580</name>
</gene>
<reference evidence="7 8" key="1">
    <citation type="submission" date="2022-11" db="EMBL/GenBank/DDBJ databases">
        <title>Desulfobotulus tamanensis H1 sp. nov. - anaerobic, alkaliphilic, sulphate reducing bacterium isolated from terrestrial mud volcano.</title>
        <authorList>
            <person name="Frolova A."/>
            <person name="Merkel A.Y."/>
            <person name="Slobodkin A.I."/>
        </authorList>
    </citation>
    <scope>NUCLEOTIDE SEQUENCE [LARGE SCALE GENOMIC DNA]</scope>
    <source>
        <strain evidence="7 8">H1</strain>
    </source>
</reference>
<dbReference type="InterPro" id="IPR025943">
    <property type="entry name" value="Sigma_54_int_dom_ATP-bd_2"/>
</dbReference>
<evidence type="ECO:0000256" key="3">
    <source>
        <dbReference type="ARBA" id="ARBA00023015"/>
    </source>
</evidence>
<dbReference type="EMBL" id="JAPFPW010000010">
    <property type="protein sequence ID" value="MCW7754236.1"/>
    <property type="molecule type" value="Genomic_DNA"/>
</dbReference>
<dbReference type="PANTHER" id="PTHR32071">
    <property type="entry name" value="TRANSCRIPTIONAL REGULATORY PROTEIN"/>
    <property type="match status" value="1"/>
</dbReference>
<dbReference type="SUPFAM" id="SSF52540">
    <property type="entry name" value="P-loop containing nucleoside triphosphate hydrolases"/>
    <property type="match status" value="1"/>
</dbReference>
<comment type="caution">
    <text evidence="7">The sequence shown here is derived from an EMBL/GenBank/DDBJ whole genome shotgun (WGS) entry which is preliminary data.</text>
</comment>
<protein>
    <submittedName>
        <fullName evidence="7">Sigma-54 dependent transcriptional regulator</fullName>
    </submittedName>
</protein>
<dbReference type="InterPro" id="IPR027417">
    <property type="entry name" value="P-loop_NTPase"/>
</dbReference>
<evidence type="ECO:0000256" key="1">
    <source>
        <dbReference type="ARBA" id="ARBA00022741"/>
    </source>
</evidence>
<evidence type="ECO:0000256" key="2">
    <source>
        <dbReference type="ARBA" id="ARBA00022840"/>
    </source>
</evidence>
<name>A0ABT3N9U9_9BACT</name>